<accession>A0A9X3APS5</accession>
<evidence type="ECO:0000256" key="2">
    <source>
        <dbReference type="ARBA" id="ARBA00022801"/>
    </source>
</evidence>
<dbReference type="EMBL" id="JAMTCD010000013">
    <property type="protein sequence ID" value="MCT7942331.1"/>
    <property type="molecule type" value="Genomic_DNA"/>
</dbReference>
<comment type="caution">
    <text evidence="5">The sequence shown here is derived from an EMBL/GenBank/DDBJ whole genome shotgun (WGS) entry which is preliminary data.</text>
</comment>
<protein>
    <submittedName>
        <fullName evidence="5">Polysaccharide deacetylase family protein</fullName>
    </submittedName>
</protein>
<dbReference type="Proteomes" id="UP001155546">
    <property type="component" value="Unassembled WGS sequence"/>
</dbReference>
<name>A0A9X3APS5_9GAMM</name>
<organism evidence="5 6">
    <name type="scientific">Shewanella holmiensis</name>
    <dbReference type="NCBI Taxonomy" id="2952222"/>
    <lineage>
        <taxon>Bacteria</taxon>
        <taxon>Pseudomonadati</taxon>
        <taxon>Pseudomonadota</taxon>
        <taxon>Gammaproteobacteria</taxon>
        <taxon>Alteromonadales</taxon>
        <taxon>Shewanellaceae</taxon>
        <taxon>Shewanella</taxon>
    </lineage>
</organism>
<dbReference type="Gene3D" id="3.20.20.370">
    <property type="entry name" value="Glycoside hydrolase/deacetylase"/>
    <property type="match status" value="1"/>
</dbReference>
<evidence type="ECO:0000313" key="6">
    <source>
        <dbReference type="Proteomes" id="UP001155546"/>
    </source>
</evidence>
<reference evidence="5" key="1">
    <citation type="journal article" date="2023" name="Int. J. Syst. Evol. Microbiol.">
        <title>&lt;i&gt;Shewanella septentrionalis&lt;/i&gt; sp. nov. and &lt;i&gt;Shewanella holmiensis&lt;/i&gt; sp. nov., isolated from Baltic Sea water and sediments.</title>
        <authorList>
            <person name="Martin-Rodriguez A.J."/>
            <person name="Thorell K."/>
            <person name="Joffre E."/>
            <person name="Jensie-Markopoulos S."/>
            <person name="Moore E.R.B."/>
            <person name="Sjoling A."/>
        </authorList>
    </citation>
    <scope>NUCLEOTIDE SEQUENCE</scope>
    <source>
        <strain evidence="5">SP1S2-7</strain>
    </source>
</reference>
<dbReference type="InterPro" id="IPR011330">
    <property type="entry name" value="Glyco_hydro/deAcase_b/a-brl"/>
</dbReference>
<evidence type="ECO:0000259" key="4">
    <source>
        <dbReference type="Pfam" id="PF01522"/>
    </source>
</evidence>
<feature type="chain" id="PRO_5040815512" evidence="3">
    <location>
        <begin position="30"/>
        <end position="265"/>
    </location>
</feature>
<dbReference type="Pfam" id="PF01522">
    <property type="entry name" value="Polysacc_deac_1"/>
    <property type="match status" value="1"/>
</dbReference>
<evidence type="ECO:0000313" key="5">
    <source>
        <dbReference type="EMBL" id="MCT7942331.1"/>
    </source>
</evidence>
<keyword evidence="3" id="KW-0732">Signal</keyword>
<dbReference type="AlphaFoldDB" id="A0A9X3APS5"/>
<evidence type="ECO:0000256" key="3">
    <source>
        <dbReference type="SAM" id="SignalP"/>
    </source>
</evidence>
<feature type="domain" description="NodB homology" evidence="4">
    <location>
        <begin position="42"/>
        <end position="161"/>
    </location>
</feature>
<dbReference type="RefSeq" id="WP_261298702.1">
    <property type="nucleotide sequence ID" value="NZ_JAMTCD010000013.1"/>
</dbReference>
<feature type="signal peptide" evidence="3">
    <location>
        <begin position="1"/>
        <end position="29"/>
    </location>
</feature>
<keyword evidence="2" id="KW-0378">Hydrolase</keyword>
<sequence>MKKILFSIHNLNQCLLITFASMCSIFSYAEAPANHFTWPNGSKLAVSLSYDDALNSQLDNVIPALDKRNLKASFYVVINSPVLLQRKAEWQAAVLNGHELGNHSVNHPCSASLPNREWVQQAHNLDRYTVKQMVMELEQANAFLTTLDGKTERTYTVPCGDLLIEGQPYLDNVRHLFVAIKGHGLDPRFTPILYPAGETGKQLIEYIQQQSSDTLLVNIIFHGVGGDYLSVTAQAHEELVDFLALNSHIYYVDNYINLMKYAAQH</sequence>
<dbReference type="GO" id="GO:0046872">
    <property type="term" value="F:metal ion binding"/>
    <property type="evidence" value="ECO:0007669"/>
    <property type="project" value="UniProtKB-KW"/>
</dbReference>
<keyword evidence="6" id="KW-1185">Reference proteome</keyword>
<dbReference type="GO" id="GO:0005975">
    <property type="term" value="P:carbohydrate metabolic process"/>
    <property type="evidence" value="ECO:0007669"/>
    <property type="project" value="InterPro"/>
</dbReference>
<dbReference type="InterPro" id="IPR002509">
    <property type="entry name" value="NODB_dom"/>
</dbReference>
<proteinExistence type="predicted"/>
<dbReference type="InterPro" id="IPR050248">
    <property type="entry name" value="Polysacc_deacetylase_ArnD"/>
</dbReference>
<keyword evidence="1" id="KW-0479">Metal-binding</keyword>
<dbReference type="GO" id="GO:0016020">
    <property type="term" value="C:membrane"/>
    <property type="evidence" value="ECO:0007669"/>
    <property type="project" value="TreeGrafter"/>
</dbReference>
<gene>
    <name evidence="5" type="ORF">NE535_11055</name>
</gene>
<dbReference type="SUPFAM" id="SSF88713">
    <property type="entry name" value="Glycoside hydrolase/deacetylase"/>
    <property type="match status" value="1"/>
</dbReference>
<dbReference type="GO" id="GO:0016810">
    <property type="term" value="F:hydrolase activity, acting on carbon-nitrogen (but not peptide) bonds"/>
    <property type="evidence" value="ECO:0007669"/>
    <property type="project" value="InterPro"/>
</dbReference>
<evidence type="ECO:0000256" key="1">
    <source>
        <dbReference type="ARBA" id="ARBA00022723"/>
    </source>
</evidence>
<dbReference type="PANTHER" id="PTHR10587:SF133">
    <property type="entry name" value="CHITIN DEACETYLASE 1-RELATED"/>
    <property type="match status" value="1"/>
</dbReference>
<dbReference type="PANTHER" id="PTHR10587">
    <property type="entry name" value="GLYCOSYL TRANSFERASE-RELATED"/>
    <property type="match status" value="1"/>
</dbReference>